<evidence type="ECO:0000313" key="4">
    <source>
        <dbReference type="Proteomes" id="UP000747399"/>
    </source>
</evidence>
<gene>
    <name evidence="3" type="ORF">Vafri_16251</name>
</gene>
<evidence type="ECO:0008006" key="5">
    <source>
        <dbReference type="Google" id="ProtNLM"/>
    </source>
</evidence>
<accession>A0A8J4BJA0</accession>
<organism evidence="3 4">
    <name type="scientific">Volvox africanus</name>
    <dbReference type="NCBI Taxonomy" id="51714"/>
    <lineage>
        <taxon>Eukaryota</taxon>
        <taxon>Viridiplantae</taxon>
        <taxon>Chlorophyta</taxon>
        <taxon>core chlorophytes</taxon>
        <taxon>Chlorophyceae</taxon>
        <taxon>CS clade</taxon>
        <taxon>Chlamydomonadales</taxon>
        <taxon>Volvocaceae</taxon>
        <taxon>Volvox</taxon>
    </lineage>
</organism>
<evidence type="ECO:0000256" key="2">
    <source>
        <dbReference type="SAM" id="MobiDB-lite"/>
    </source>
</evidence>
<name>A0A8J4BJA0_9CHLO</name>
<reference evidence="3" key="1">
    <citation type="journal article" date="2021" name="Proc. Natl. Acad. Sci. U.S.A.">
        <title>Three genomes in the algal genus Volvox reveal the fate of a haploid sex-determining region after a transition to homothallism.</title>
        <authorList>
            <person name="Yamamoto K."/>
            <person name="Hamaji T."/>
            <person name="Kawai-Toyooka H."/>
            <person name="Matsuzaki R."/>
            <person name="Takahashi F."/>
            <person name="Nishimura Y."/>
            <person name="Kawachi M."/>
            <person name="Noguchi H."/>
            <person name="Minakuchi Y."/>
            <person name="Umen J.G."/>
            <person name="Toyoda A."/>
            <person name="Nozaki H."/>
        </authorList>
    </citation>
    <scope>NUCLEOTIDE SEQUENCE</scope>
    <source>
        <strain evidence="3">NIES-3780</strain>
    </source>
</reference>
<dbReference type="Pfam" id="PF07065">
    <property type="entry name" value="D123"/>
    <property type="match status" value="2"/>
</dbReference>
<comment type="similarity">
    <text evidence="1">Belongs to the CDC123 family.</text>
</comment>
<dbReference type="AlphaFoldDB" id="A0A8J4BJA0"/>
<feature type="region of interest" description="Disordered" evidence="2">
    <location>
        <begin position="595"/>
        <end position="624"/>
    </location>
</feature>
<dbReference type="Proteomes" id="UP000747399">
    <property type="component" value="Unassembled WGS sequence"/>
</dbReference>
<feature type="region of interest" description="Disordered" evidence="2">
    <location>
        <begin position="39"/>
        <end position="94"/>
    </location>
</feature>
<evidence type="ECO:0000313" key="3">
    <source>
        <dbReference type="EMBL" id="GIL61827.1"/>
    </source>
</evidence>
<keyword evidence="4" id="KW-1185">Reference proteome</keyword>
<evidence type="ECO:0000256" key="1">
    <source>
        <dbReference type="ARBA" id="ARBA00011047"/>
    </source>
</evidence>
<proteinExistence type="inferred from homology"/>
<feature type="compositionally biased region" description="Polar residues" evidence="2">
    <location>
        <begin position="259"/>
        <end position="268"/>
    </location>
</feature>
<sequence>MLIPQLVELDAALLTERDYHRDDRERVGAAVDDAAAAALAAGPQPSPSGPLHSGVLSGSPRASDLQEPAGLANLHDRDDNDADDGESASSGAVGGGTDWTVRFSQLRAAVDSGIASLGGRVVPKLNWSCPYDALWVSASGSLACRNADEVVLLLKSSDRVAHDLTLLAAAAEAAMTSTAAATAATAASAGASGSGVSESKRGEVETAALKETISGCGGEMAAAVRWDVAPTDGPSAPGPSDHCSAGRPHQEASVLTRDAVSSPQQPRQMSDGKYKKQLLTDLGDATGSGGAGSVSVGDSSAVKEGEEHGPGLVSFNRRRGVSSGSLTLKPVLVLKKWYDMRREREFRCFVRGGELVAVSQRDVSQTFPALTTEVVAEVRQRLWRFWQDKMQGSLPLPDFTFDVYVPTDASTAVRLVDINPLTDTTSPLLYDWAELGFGSDAVLPAGVLLQQLLQTDVNDRRREERSGGHIEVAVTNRMQLADAAEASERVWQVDDSWMSVAAESIALPLPRRAEELQVRIMEGPNGSMRAAAASDETRSGDGGVGLPGLVGPMLLGSRAALAMPYDMLGIADTVDRMIEIMQRHRHHYYQHQRMTGSLPGESASGKGGDGEEGGAQSSAADVGSRSGMVVWPSHPLPCTRVPLRGSGVEVLPGIGNMDFESDGMELQEPDVHDYAADLPTEDFLIPGFGPDRTKES</sequence>
<dbReference type="PANTHER" id="PTHR15323:SF6">
    <property type="entry name" value="CELL DIVISION CYCLE PROTEIN 123 HOMOLOG"/>
    <property type="match status" value="1"/>
</dbReference>
<dbReference type="PANTHER" id="PTHR15323">
    <property type="entry name" value="D123 PROTEIN"/>
    <property type="match status" value="1"/>
</dbReference>
<dbReference type="GO" id="GO:0005737">
    <property type="term" value="C:cytoplasm"/>
    <property type="evidence" value="ECO:0007669"/>
    <property type="project" value="TreeGrafter"/>
</dbReference>
<feature type="region of interest" description="Disordered" evidence="2">
    <location>
        <begin position="228"/>
        <end position="316"/>
    </location>
</feature>
<dbReference type="EMBL" id="BNCO01000048">
    <property type="protein sequence ID" value="GIL61827.1"/>
    <property type="molecule type" value="Genomic_DNA"/>
</dbReference>
<dbReference type="InterPro" id="IPR009772">
    <property type="entry name" value="CDC123"/>
</dbReference>
<comment type="caution">
    <text evidence="3">The sequence shown here is derived from an EMBL/GenBank/DDBJ whole genome shotgun (WGS) entry which is preliminary data.</text>
</comment>
<protein>
    <recommendedName>
        <fullName evidence="5">Cell division cycle protein 123</fullName>
    </recommendedName>
</protein>